<feature type="compositionally biased region" description="Acidic residues" evidence="1">
    <location>
        <begin position="172"/>
        <end position="194"/>
    </location>
</feature>
<proteinExistence type="predicted"/>
<protein>
    <submittedName>
        <fullName evidence="2">Uncharacterized protein</fullName>
    </submittedName>
</protein>
<evidence type="ECO:0000313" key="2">
    <source>
        <dbReference type="EMBL" id="KIJ65323.1"/>
    </source>
</evidence>
<reference evidence="2 3" key="1">
    <citation type="submission" date="2014-04" db="EMBL/GenBank/DDBJ databases">
        <title>Evolutionary Origins and Diversification of the Mycorrhizal Mutualists.</title>
        <authorList>
            <consortium name="DOE Joint Genome Institute"/>
            <consortium name="Mycorrhizal Genomics Consortium"/>
            <person name="Kohler A."/>
            <person name="Kuo A."/>
            <person name="Nagy L.G."/>
            <person name="Floudas D."/>
            <person name="Copeland A."/>
            <person name="Barry K.W."/>
            <person name="Cichocki N."/>
            <person name="Veneault-Fourrey C."/>
            <person name="LaButti K."/>
            <person name="Lindquist E.A."/>
            <person name="Lipzen A."/>
            <person name="Lundell T."/>
            <person name="Morin E."/>
            <person name="Murat C."/>
            <person name="Riley R."/>
            <person name="Ohm R."/>
            <person name="Sun H."/>
            <person name="Tunlid A."/>
            <person name="Henrissat B."/>
            <person name="Grigoriev I.V."/>
            <person name="Hibbett D.S."/>
            <person name="Martin F."/>
        </authorList>
    </citation>
    <scope>NUCLEOTIDE SEQUENCE [LARGE SCALE GENOMIC DNA]</scope>
    <source>
        <strain evidence="2 3">MD-312</strain>
    </source>
</reference>
<dbReference type="AlphaFoldDB" id="A0A0C9WB62"/>
<organism evidence="2 3">
    <name type="scientific">Hydnomerulius pinastri MD-312</name>
    <dbReference type="NCBI Taxonomy" id="994086"/>
    <lineage>
        <taxon>Eukaryota</taxon>
        <taxon>Fungi</taxon>
        <taxon>Dikarya</taxon>
        <taxon>Basidiomycota</taxon>
        <taxon>Agaricomycotina</taxon>
        <taxon>Agaricomycetes</taxon>
        <taxon>Agaricomycetidae</taxon>
        <taxon>Boletales</taxon>
        <taxon>Boletales incertae sedis</taxon>
        <taxon>Leucogyrophana</taxon>
    </lineage>
</organism>
<name>A0A0C9WB62_9AGAM</name>
<keyword evidence="3" id="KW-1185">Reference proteome</keyword>
<dbReference type="HOGENOM" id="CLU_013084_0_0_1"/>
<dbReference type="OrthoDB" id="2505969at2759"/>
<dbReference type="Proteomes" id="UP000053820">
    <property type="component" value="Unassembled WGS sequence"/>
</dbReference>
<feature type="region of interest" description="Disordered" evidence="1">
    <location>
        <begin position="172"/>
        <end position="207"/>
    </location>
</feature>
<gene>
    <name evidence="2" type="ORF">HYDPIDRAFT_175258</name>
</gene>
<sequence length="207" mass="23998">MPQDLKYVEALQYVQHCTFICAVDELEGLVMQCMFELSKANLAGTGYKMRKHISKALTRRSMAIRSALERYNRLAPRQQPPCPKLDYTEVIGYTTLGEFSLLKHSRFWILDKLWTVKLNREMAMKLASEMQLLYAERRRVNNVHRRQLQEIYKLEGYTGWIPIGGGGMMEEVEEPDDERDEGMGEEEVVDDATNDEAIRLDNTLNNS</sequence>
<evidence type="ECO:0000256" key="1">
    <source>
        <dbReference type="SAM" id="MobiDB-lite"/>
    </source>
</evidence>
<evidence type="ECO:0000313" key="3">
    <source>
        <dbReference type="Proteomes" id="UP000053820"/>
    </source>
</evidence>
<accession>A0A0C9WB62</accession>
<dbReference type="EMBL" id="KN839844">
    <property type="protein sequence ID" value="KIJ65323.1"/>
    <property type="molecule type" value="Genomic_DNA"/>
</dbReference>